<dbReference type="Proteomes" id="UP000057938">
    <property type="component" value="Chromosome"/>
</dbReference>
<feature type="transmembrane region" description="Helical" evidence="5">
    <location>
        <begin position="353"/>
        <end position="370"/>
    </location>
</feature>
<evidence type="ECO:0000313" key="7">
    <source>
        <dbReference type="Proteomes" id="UP000057938"/>
    </source>
</evidence>
<gene>
    <name evidence="6" type="ORF">AMC99_01883</name>
</gene>
<evidence type="ECO:0000313" key="6">
    <source>
        <dbReference type="EMBL" id="ALE17171.1"/>
    </source>
</evidence>
<name>A0A0M4LW37_9SPHN</name>
<dbReference type="PATRIC" id="fig|361183.4.peg.1854"/>
<dbReference type="STRING" id="361183.AMC99_01883"/>
<feature type="transmembrane region" description="Helical" evidence="5">
    <location>
        <begin position="277"/>
        <end position="299"/>
    </location>
</feature>
<dbReference type="GO" id="GO:0015179">
    <property type="term" value="F:L-amino acid transmembrane transporter activity"/>
    <property type="evidence" value="ECO:0007669"/>
    <property type="project" value="TreeGrafter"/>
</dbReference>
<reference evidence="6 7" key="1">
    <citation type="submission" date="2015-09" db="EMBL/GenBank/DDBJ databases">
        <title>Complete genome sequence of a benzo[a]pyrene-degrading bacterium Altererythrobacter epoxidivorans CGMCC 1.7731T.</title>
        <authorList>
            <person name="Li Z."/>
            <person name="Cheng H."/>
            <person name="Huo Y."/>
            <person name="Xu X."/>
        </authorList>
    </citation>
    <scope>NUCLEOTIDE SEQUENCE [LARGE SCALE GENOMIC DNA]</scope>
    <source>
        <strain evidence="6 7">CGMCC 1.7731</strain>
    </source>
</reference>
<feature type="transmembrane region" description="Helical" evidence="5">
    <location>
        <begin position="382"/>
        <end position="404"/>
    </location>
</feature>
<comment type="subcellular location">
    <subcellularLocation>
        <location evidence="1">Membrane</location>
        <topology evidence="1">Multi-pass membrane protein</topology>
    </subcellularLocation>
</comment>
<dbReference type="RefSeq" id="WP_061925797.1">
    <property type="nucleotide sequence ID" value="NZ_CP012669.1"/>
</dbReference>
<dbReference type="InterPro" id="IPR050598">
    <property type="entry name" value="AminoAcid_Transporter"/>
</dbReference>
<dbReference type="Pfam" id="PF13520">
    <property type="entry name" value="AA_permease_2"/>
    <property type="match status" value="1"/>
</dbReference>
<keyword evidence="2 5" id="KW-0812">Transmembrane</keyword>
<dbReference type="InterPro" id="IPR002293">
    <property type="entry name" value="AA/rel_permease1"/>
</dbReference>
<proteinExistence type="predicted"/>
<feature type="transmembrane region" description="Helical" evidence="5">
    <location>
        <begin position="327"/>
        <end position="347"/>
    </location>
</feature>
<dbReference type="PIRSF" id="PIRSF006060">
    <property type="entry name" value="AA_transporter"/>
    <property type="match status" value="1"/>
</dbReference>
<organism evidence="6 7">
    <name type="scientific">Altererythrobacter epoxidivorans</name>
    <dbReference type="NCBI Taxonomy" id="361183"/>
    <lineage>
        <taxon>Bacteria</taxon>
        <taxon>Pseudomonadati</taxon>
        <taxon>Pseudomonadota</taxon>
        <taxon>Alphaproteobacteria</taxon>
        <taxon>Sphingomonadales</taxon>
        <taxon>Erythrobacteraceae</taxon>
        <taxon>Altererythrobacter</taxon>
    </lineage>
</organism>
<dbReference type="EMBL" id="CP012669">
    <property type="protein sequence ID" value="ALE17171.1"/>
    <property type="molecule type" value="Genomic_DNA"/>
</dbReference>
<evidence type="ECO:0000256" key="1">
    <source>
        <dbReference type="ARBA" id="ARBA00004141"/>
    </source>
</evidence>
<dbReference type="KEGG" id="aep:AMC99_01883"/>
<protein>
    <submittedName>
        <fullName evidence="6">Amino acid permease</fullName>
    </submittedName>
</protein>
<sequence>MGQDNRLLRVLGLGFGLAAVIGAVVGQGILRAPGVVADATGSPEVIIGLWIAGALIAMVSALPYAELGAAIPRAGGQFAFIHRALGDRMALAAAFATMFLQVTTIAMLGFVTGEFLVRLGVGGGRLGPVEMGLVVTVLFALLNASGTRSSGASQIAFSTLKGLVLVGLIVALFAGEAVEPVETTPIVRSGLLAMGTAILVINNTYNGWWEVVYYGEEMRDPGRQVPRALFGGIISVAVIYVLLNLAMLHVLTPDQMAGSNLVAADAAGMVFGERGDYFLTLFGVLSVGAITNLQIMSAARAHYAMARARILPEYFAKVDKRGTPLRAMALATAIGASFILTGTYQALSSMTVSIGQGLIVLVMLSVIALRRKEPDLHRPFRMPLYPASIVFALAMASSLLIVFIVQDPLYSLSGFIVVAVLWVLFRHVLKRRVVLAAIDDVEGGA</sequence>
<feature type="transmembrane region" description="Helical" evidence="5">
    <location>
        <begin position="123"/>
        <end position="143"/>
    </location>
</feature>
<feature type="transmembrane region" description="Helical" evidence="5">
    <location>
        <begin position="229"/>
        <end position="251"/>
    </location>
</feature>
<feature type="transmembrane region" description="Helical" evidence="5">
    <location>
        <begin position="186"/>
        <end position="208"/>
    </location>
</feature>
<evidence type="ECO:0000256" key="3">
    <source>
        <dbReference type="ARBA" id="ARBA00022989"/>
    </source>
</evidence>
<evidence type="ECO:0000256" key="2">
    <source>
        <dbReference type="ARBA" id="ARBA00022692"/>
    </source>
</evidence>
<dbReference type="GO" id="GO:0016020">
    <property type="term" value="C:membrane"/>
    <property type="evidence" value="ECO:0007669"/>
    <property type="project" value="UniProtKB-SubCell"/>
</dbReference>
<keyword evidence="7" id="KW-1185">Reference proteome</keyword>
<evidence type="ECO:0000256" key="4">
    <source>
        <dbReference type="ARBA" id="ARBA00023136"/>
    </source>
</evidence>
<evidence type="ECO:0000256" key="5">
    <source>
        <dbReference type="SAM" id="Phobius"/>
    </source>
</evidence>
<feature type="transmembrane region" description="Helical" evidence="5">
    <location>
        <begin position="155"/>
        <end position="174"/>
    </location>
</feature>
<keyword evidence="3 5" id="KW-1133">Transmembrane helix</keyword>
<dbReference type="PANTHER" id="PTHR11785">
    <property type="entry name" value="AMINO ACID TRANSPORTER"/>
    <property type="match status" value="1"/>
</dbReference>
<dbReference type="PANTHER" id="PTHR11785:SF512">
    <property type="entry name" value="SOBREMESA, ISOFORM B"/>
    <property type="match status" value="1"/>
</dbReference>
<feature type="transmembrane region" description="Helical" evidence="5">
    <location>
        <begin position="45"/>
        <end position="69"/>
    </location>
</feature>
<dbReference type="OrthoDB" id="9762947at2"/>
<feature type="transmembrane region" description="Helical" evidence="5">
    <location>
        <begin position="90"/>
        <end position="111"/>
    </location>
</feature>
<dbReference type="AlphaFoldDB" id="A0A0M4LW37"/>
<feature type="transmembrane region" description="Helical" evidence="5">
    <location>
        <begin position="410"/>
        <end position="429"/>
    </location>
</feature>
<dbReference type="Gene3D" id="1.20.1740.10">
    <property type="entry name" value="Amino acid/polyamine transporter I"/>
    <property type="match status" value="1"/>
</dbReference>
<accession>A0A0M4LW37</accession>
<keyword evidence="4 5" id="KW-0472">Membrane</keyword>
<feature type="transmembrane region" description="Helical" evidence="5">
    <location>
        <begin position="7"/>
        <end position="25"/>
    </location>
</feature>